<evidence type="ECO:0000259" key="3">
    <source>
        <dbReference type="Pfam" id="PF12460"/>
    </source>
</evidence>
<dbReference type="EMBL" id="LK023335">
    <property type="protein sequence ID" value="CDS10209.1"/>
    <property type="molecule type" value="Genomic_DNA"/>
</dbReference>
<dbReference type="GO" id="GO:0006281">
    <property type="term" value="P:DNA repair"/>
    <property type="evidence" value="ECO:0007669"/>
    <property type="project" value="UniProtKB-UniRule"/>
</dbReference>
<dbReference type="InterPro" id="IPR024687">
    <property type="entry name" value="MMS19_C"/>
</dbReference>
<evidence type="ECO:0000256" key="2">
    <source>
        <dbReference type="RuleBase" id="RU367072"/>
    </source>
</evidence>
<evidence type="ECO:0000313" key="4">
    <source>
        <dbReference type="EMBL" id="CDS10209.1"/>
    </source>
</evidence>
<keyword evidence="2" id="KW-0227">DNA damage</keyword>
<dbReference type="GO" id="GO:0051604">
    <property type="term" value="P:protein maturation"/>
    <property type="evidence" value="ECO:0007669"/>
    <property type="project" value="UniProtKB-UniRule"/>
</dbReference>
<dbReference type="GO" id="GO:0016226">
    <property type="term" value="P:iron-sulfur cluster assembly"/>
    <property type="evidence" value="ECO:0007669"/>
    <property type="project" value="UniProtKB-UniRule"/>
</dbReference>
<dbReference type="GO" id="GO:0097361">
    <property type="term" value="C:cytosolic [4Fe-4S] assembly targeting complex"/>
    <property type="evidence" value="ECO:0007669"/>
    <property type="project" value="UniProtKB-UniRule"/>
</dbReference>
<dbReference type="SUPFAM" id="SSF48371">
    <property type="entry name" value="ARM repeat"/>
    <property type="match status" value="1"/>
</dbReference>
<reference evidence="4" key="1">
    <citation type="journal article" date="2014" name="Genome Announc.">
        <title>De novo whole-genome sequence and genome annotation of Lichtheimia ramosa.</title>
        <authorList>
            <person name="Linde J."/>
            <person name="Schwartze V."/>
            <person name="Binder U."/>
            <person name="Lass-Florl C."/>
            <person name="Voigt K."/>
            <person name="Horn F."/>
        </authorList>
    </citation>
    <scope>NUCLEOTIDE SEQUENCE</scope>
    <source>
        <strain evidence="4">JMRC FSU:6197</strain>
    </source>
</reference>
<protein>
    <recommendedName>
        <fullName evidence="2">MMS19 nucleotide excision repair protein</fullName>
    </recommendedName>
</protein>
<dbReference type="AlphaFoldDB" id="A0A077WSH9"/>
<dbReference type="GO" id="GO:0005634">
    <property type="term" value="C:nucleus"/>
    <property type="evidence" value="ECO:0007669"/>
    <property type="project" value="UniProtKB-SubCell"/>
</dbReference>
<gene>
    <name evidence="4" type="ORF">LRAMOSA02885</name>
</gene>
<proteinExistence type="inferred from homology"/>
<dbReference type="PANTHER" id="PTHR12891">
    <property type="entry name" value="DNA REPAIR/TRANSCRIPTION PROTEIN MET18/MMS19"/>
    <property type="match status" value="1"/>
</dbReference>
<dbReference type="OrthoDB" id="342900at2759"/>
<keyword evidence="2" id="KW-0539">Nucleus</keyword>
<accession>A0A077WSH9</accession>
<comment type="subcellular location">
    <subcellularLocation>
        <location evidence="2">Nucleus</location>
    </subcellularLocation>
</comment>
<dbReference type="InterPro" id="IPR011989">
    <property type="entry name" value="ARM-like"/>
</dbReference>
<dbReference type="PANTHER" id="PTHR12891:SF0">
    <property type="entry name" value="MMS19 NUCLEOTIDE EXCISION REPAIR PROTEIN HOMOLOG"/>
    <property type="match status" value="1"/>
</dbReference>
<comment type="similarity">
    <text evidence="1 2">Belongs to the MET18/MMS19 family.</text>
</comment>
<name>A0A077WSH9_9FUNG</name>
<comment type="function">
    <text evidence="2">Key component of the cytosolic iron-sulfur protein assembly (CIA) complex, a multiprotein complex that mediates the incorporation of iron-sulfur cluster into apoproteins specifically involved in DNA metabolism and genomic integrity. In the CIA complex, MMS19 acts as an adapter between early-acting CIA components and a subset of cellular target iron-sulfur proteins.</text>
</comment>
<sequence>MEAAQQQVFPFILAECVKTSLQLPNSWKTDKSLLDLLALIQATILRGSSISFQEMALNQAYRLFLDGDLSTINLQLEDTSISQCVLWNGSNMTENMDISVLFPAIVGNCRKEAKSPIHDCLALLQQLGDRLIDSRSNMLSTQKMALVRTIASIANKCSHPQMPETVKLYAQSRLVPILKDGASYPGHSRLDACLVTIWLAKALLIRGQAAGMDMLNVMMDMLSIPEPLALDIAQSFTVLLQDDELVLTRASFANVSILYKQRIFYHCIPILISRAESAPNEAIRYNHLCAFSYIIINLPIQVITNEVHKFIGGFITSLRIMTLSDLLISLLHVAEKIVPGAMGELTIEHVHSLVEALLMLGTSNRHMIVRIAALQALSALTTRHDGTLLHQIAPVVIRQLAIALDDKKRQVRRVAVTCRANWFALIQ</sequence>
<dbReference type="Pfam" id="PF12460">
    <property type="entry name" value="MMS19_C"/>
    <property type="match status" value="1"/>
</dbReference>
<dbReference type="Gene3D" id="1.25.10.10">
    <property type="entry name" value="Leucine-rich Repeat Variant"/>
    <property type="match status" value="1"/>
</dbReference>
<organism evidence="4">
    <name type="scientific">Lichtheimia ramosa</name>
    <dbReference type="NCBI Taxonomy" id="688394"/>
    <lineage>
        <taxon>Eukaryota</taxon>
        <taxon>Fungi</taxon>
        <taxon>Fungi incertae sedis</taxon>
        <taxon>Mucoromycota</taxon>
        <taxon>Mucoromycotina</taxon>
        <taxon>Mucoromycetes</taxon>
        <taxon>Mucorales</taxon>
        <taxon>Lichtheimiaceae</taxon>
        <taxon>Lichtheimia</taxon>
    </lineage>
</organism>
<dbReference type="InterPro" id="IPR039920">
    <property type="entry name" value="MMS19"/>
</dbReference>
<keyword evidence="2" id="KW-0234">DNA repair</keyword>
<dbReference type="InterPro" id="IPR016024">
    <property type="entry name" value="ARM-type_fold"/>
</dbReference>
<feature type="domain" description="MMS19 C-terminal" evidence="3">
    <location>
        <begin position="6"/>
        <end position="381"/>
    </location>
</feature>
<evidence type="ECO:0000256" key="1">
    <source>
        <dbReference type="ARBA" id="ARBA00009340"/>
    </source>
</evidence>